<dbReference type="Gene3D" id="1.25.40.420">
    <property type="match status" value="1"/>
</dbReference>
<dbReference type="AlphaFoldDB" id="A0A8J5FY60"/>
<dbReference type="FunFam" id="1.20.1020.10:FF:000004">
    <property type="entry name" value="BTB/POZ and TAZ domain-containing protein 2"/>
    <property type="match status" value="1"/>
</dbReference>
<dbReference type="Proteomes" id="UP000734854">
    <property type="component" value="Unassembled WGS sequence"/>
</dbReference>
<dbReference type="InterPro" id="IPR000210">
    <property type="entry name" value="BTB/POZ_dom"/>
</dbReference>
<dbReference type="SUPFAM" id="SSF54695">
    <property type="entry name" value="POZ domain"/>
    <property type="match status" value="1"/>
</dbReference>
<dbReference type="PANTHER" id="PTHR46287:SF11">
    <property type="entry name" value="BTB_POZ AND TAZ DOMAIN-CONTAINING PROTEIN 4"/>
    <property type="match status" value="1"/>
</dbReference>
<dbReference type="EMBL" id="JACMSC010000013">
    <property type="protein sequence ID" value="KAG6492627.1"/>
    <property type="molecule type" value="Genomic_DNA"/>
</dbReference>
<dbReference type="Gene3D" id="3.30.710.10">
    <property type="entry name" value="Potassium Channel Kv1.1, Chain A"/>
    <property type="match status" value="1"/>
</dbReference>
<reference evidence="7 8" key="1">
    <citation type="submission" date="2020-08" db="EMBL/GenBank/DDBJ databases">
        <title>Plant Genome Project.</title>
        <authorList>
            <person name="Zhang R.-G."/>
        </authorList>
    </citation>
    <scope>NUCLEOTIDE SEQUENCE [LARGE SCALE GENOMIC DNA]</scope>
    <source>
        <tissue evidence="7">Rhizome</tissue>
    </source>
</reference>
<dbReference type="InterPro" id="IPR035898">
    <property type="entry name" value="TAZ_dom_sf"/>
</dbReference>
<dbReference type="GO" id="GO:0042542">
    <property type="term" value="P:response to hydrogen peroxide"/>
    <property type="evidence" value="ECO:0007669"/>
    <property type="project" value="UniProtKB-ARBA"/>
</dbReference>
<name>A0A8J5FY60_ZINOF</name>
<dbReference type="GO" id="GO:0009751">
    <property type="term" value="P:response to salicylic acid"/>
    <property type="evidence" value="ECO:0007669"/>
    <property type="project" value="UniProtKB-ARBA"/>
</dbReference>
<gene>
    <name evidence="7" type="ORF">ZIOFF_047592</name>
</gene>
<dbReference type="GO" id="GO:0006355">
    <property type="term" value="P:regulation of DNA-templated transcription"/>
    <property type="evidence" value="ECO:0007669"/>
    <property type="project" value="UniProtKB-ARBA"/>
</dbReference>
<keyword evidence="2" id="KW-0479">Metal-binding</keyword>
<dbReference type="FunFam" id="1.25.40.420:FF:000012">
    <property type="entry name" value="BTB/POZ and TAZ domain-containing protein 2"/>
    <property type="match status" value="1"/>
</dbReference>
<evidence type="ECO:0000259" key="6">
    <source>
        <dbReference type="SMART" id="SM00551"/>
    </source>
</evidence>
<dbReference type="InterPro" id="IPR044513">
    <property type="entry name" value="BT1/2/3/4/5"/>
</dbReference>
<protein>
    <recommendedName>
        <fullName evidence="6">TAZ-type domain-containing protein</fullName>
    </recommendedName>
</protein>
<sequence length="432" mass="49154">MKFQLKENYKWQGGGQKVVVTLQEATTPMPAFFSHSPIAGSPAPYVAPSIASHAMVGRLPTTCPFLFLFVLLLGNTSSKSFSVPNSFKYQSTSETREAWDKLFCEGYEADVRILTEDMDLIMAHSSILANASPILKNMLEQAKIKERIRKIKIPGVPSEGVRTFILVPASLCSYEPELIKKFVLHLLILSHAFAILSLKSTCIKLLEQELTTENVVDVLQLAQLCDAPQLSLVCTRLITKDLKSISVSEGWKTMKKTNPSLEQTLLESLVEEDSRRQDRMKRSEERKMYKHLHETMEALIHICRDGCRTIGPRSKMLKDDETICQYAACKGLESLIRHFFSCPLRVPGGCTQCKRMWQIFELHSQMCSELDLCKVPLCRHFKDKMKQLIKKEEHKWKLLVSKVMEAKGTISSISSRRLLLELNNKEHSIYGR</sequence>
<dbReference type="Pfam" id="PF00651">
    <property type="entry name" value="BTB"/>
    <property type="match status" value="1"/>
</dbReference>
<dbReference type="SMART" id="SM00551">
    <property type="entry name" value="ZnF_TAZ"/>
    <property type="match status" value="1"/>
</dbReference>
<proteinExistence type="predicted"/>
<evidence type="ECO:0000256" key="4">
    <source>
        <dbReference type="ARBA" id="ARBA00022786"/>
    </source>
</evidence>
<organism evidence="7 8">
    <name type="scientific">Zingiber officinale</name>
    <name type="common">Ginger</name>
    <name type="synonym">Amomum zingiber</name>
    <dbReference type="NCBI Taxonomy" id="94328"/>
    <lineage>
        <taxon>Eukaryota</taxon>
        <taxon>Viridiplantae</taxon>
        <taxon>Streptophyta</taxon>
        <taxon>Embryophyta</taxon>
        <taxon>Tracheophyta</taxon>
        <taxon>Spermatophyta</taxon>
        <taxon>Magnoliopsida</taxon>
        <taxon>Liliopsida</taxon>
        <taxon>Zingiberales</taxon>
        <taxon>Zingiberaceae</taxon>
        <taxon>Zingiber</taxon>
    </lineage>
</organism>
<dbReference type="SUPFAM" id="SSF57933">
    <property type="entry name" value="TAZ domain"/>
    <property type="match status" value="1"/>
</dbReference>
<keyword evidence="3" id="KW-0863">Zinc-finger</keyword>
<comment type="pathway">
    <text evidence="1">Protein modification; protein ubiquitination.</text>
</comment>
<feature type="domain" description="TAZ-type" evidence="6">
    <location>
        <begin position="286"/>
        <end position="379"/>
    </location>
</feature>
<evidence type="ECO:0000313" key="7">
    <source>
        <dbReference type="EMBL" id="KAG6492627.1"/>
    </source>
</evidence>
<evidence type="ECO:0000256" key="1">
    <source>
        <dbReference type="ARBA" id="ARBA00004906"/>
    </source>
</evidence>
<keyword evidence="5" id="KW-0862">Zinc</keyword>
<evidence type="ECO:0000256" key="3">
    <source>
        <dbReference type="ARBA" id="ARBA00022771"/>
    </source>
</evidence>
<dbReference type="Pfam" id="PF02135">
    <property type="entry name" value="zf-TAZ"/>
    <property type="match status" value="1"/>
</dbReference>
<comment type="caution">
    <text evidence="7">The sequence shown here is derived from an EMBL/GenBank/DDBJ whole genome shotgun (WGS) entry which is preliminary data.</text>
</comment>
<evidence type="ECO:0000313" key="8">
    <source>
        <dbReference type="Proteomes" id="UP000734854"/>
    </source>
</evidence>
<dbReference type="InterPro" id="IPR000197">
    <property type="entry name" value="Znf_TAZ"/>
</dbReference>
<evidence type="ECO:0000256" key="2">
    <source>
        <dbReference type="ARBA" id="ARBA00022723"/>
    </source>
</evidence>
<dbReference type="GO" id="GO:0009725">
    <property type="term" value="P:response to hormone"/>
    <property type="evidence" value="ECO:0007669"/>
    <property type="project" value="UniProtKB-ARBA"/>
</dbReference>
<keyword evidence="4" id="KW-0833">Ubl conjugation pathway</keyword>
<dbReference type="PANTHER" id="PTHR46287">
    <property type="entry name" value="BTB/POZ AND TAZ DOMAIN-CONTAINING PROTEIN 3-RELATED"/>
    <property type="match status" value="1"/>
</dbReference>
<dbReference type="GO" id="GO:0008270">
    <property type="term" value="F:zinc ion binding"/>
    <property type="evidence" value="ECO:0007669"/>
    <property type="project" value="UniProtKB-KW"/>
</dbReference>
<dbReference type="InterPro" id="IPR011333">
    <property type="entry name" value="SKP1/BTB/POZ_sf"/>
</dbReference>
<accession>A0A8J5FY60</accession>
<keyword evidence="8" id="KW-1185">Reference proteome</keyword>
<evidence type="ECO:0000256" key="5">
    <source>
        <dbReference type="ARBA" id="ARBA00022833"/>
    </source>
</evidence>
<dbReference type="Gene3D" id="1.20.1020.10">
    <property type="entry name" value="TAZ domain"/>
    <property type="match status" value="1"/>
</dbReference>
<dbReference type="GO" id="GO:0005516">
    <property type="term" value="F:calmodulin binding"/>
    <property type="evidence" value="ECO:0007669"/>
    <property type="project" value="UniProtKB-ARBA"/>
</dbReference>